<name>A0A0A8ULC0_LEGHA</name>
<dbReference type="KEGG" id="lha:LHA_0536"/>
<organism evidence="1 2">
    <name type="scientific">Legionella hackeliae</name>
    <dbReference type="NCBI Taxonomy" id="449"/>
    <lineage>
        <taxon>Bacteria</taxon>
        <taxon>Pseudomonadati</taxon>
        <taxon>Pseudomonadota</taxon>
        <taxon>Gammaproteobacteria</taxon>
        <taxon>Legionellales</taxon>
        <taxon>Legionellaceae</taxon>
        <taxon>Legionella</taxon>
    </lineage>
</organism>
<protein>
    <submittedName>
        <fullName evidence="1">Uncharacterized protein</fullName>
    </submittedName>
</protein>
<proteinExistence type="predicted"/>
<evidence type="ECO:0000313" key="1">
    <source>
        <dbReference type="EMBL" id="CEK09630.1"/>
    </source>
</evidence>
<dbReference type="HOGENOM" id="CLU_3329506_0_0_6"/>
<dbReference type="STRING" id="449.LHA_0536"/>
<keyword evidence="2" id="KW-1185">Reference proteome</keyword>
<dbReference type="AlphaFoldDB" id="A0A0A8ULC0"/>
<gene>
    <name evidence="1" type="ORF">LHA_0536</name>
</gene>
<dbReference type="EMBL" id="LN681225">
    <property type="protein sequence ID" value="CEK09630.1"/>
    <property type="molecule type" value="Genomic_DNA"/>
</dbReference>
<reference evidence="2" key="1">
    <citation type="submission" date="2014-09" db="EMBL/GenBank/DDBJ databases">
        <authorList>
            <person name="Gomez-Valero L."/>
        </authorList>
    </citation>
    <scope>NUCLEOTIDE SEQUENCE [LARGE SCALE GENOMIC DNA]</scope>
    <source>
        <strain evidence="2">ATCC35250</strain>
    </source>
</reference>
<dbReference type="Proteomes" id="UP000032803">
    <property type="component" value="Chromosome I"/>
</dbReference>
<evidence type="ECO:0000313" key="2">
    <source>
        <dbReference type="Proteomes" id="UP000032803"/>
    </source>
</evidence>
<sequence length="38" mass="4483">MRSQRAATDLRHWLSNKFFVVGENSAHRFFGIKPCDLF</sequence>
<accession>A0A0A8ULC0</accession>